<feature type="non-terminal residue" evidence="2">
    <location>
        <position position="1"/>
    </location>
</feature>
<dbReference type="NCBIfam" id="TIGR01167">
    <property type="entry name" value="LPXTG_anchor"/>
    <property type="match status" value="1"/>
</dbReference>
<keyword evidence="1" id="KW-0812">Transmembrane</keyword>
<dbReference type="EMBL" id="JADIXZ010000003">
    <property type="protein sequence ID" value="MBK6300031.1"/>
    <property type="molecule type" value="Genomic_DNA"/>
</dbReference>
<comment type="caution">
    <text evidence="2">The sequence shown here is derived from an EMBL/GenBank/DDBJ whole genome shotgun (WGS) entry which is preliminary data.</text>
</comment>
<dbReference type="Proteomes" id="UP000718281">
    <property type="component" value="Unassembled WGS sequence"/>
</dbReference>
<feature type="transmembrane region" description="Helical" evidence="1">
    <location>
        <begin position="20"/>
        <end position="50"/>
    </location>
</feature>
<proteinExistence type="predicted"/>
<protein>
    <submittedName>
        <fullName evidence="2">LPXTG cell wall anchor domain-containing protein</fullName>
    </submittedName>
</protein>
<evidence type="ECO:0000313" key="3">
    <source>
        <dbReference type="Proteomes" id="UP000718281"/>
    </source>
</evidence>
<sequence length="59" mass="6137">DMYLLPKTETEARNTTVVGVLLMVLGAVVSTPALTVVGFLCLAFGVIGWVSAARRSGGK</sequence>
<keyword evidence="1" id="KW-0472">Membrane</keyword>
<evidence type="ECO:0000313" key="2">
    <source>
        <dbReference type="EMBL" id="MBK6300031.1"/>
    </source>
</evidence>
<name>A0A934X2X8_9MICO</name>
<keyword evidence="1" id="KW-1133">Transmembrane helix</keyword>
<accession>A0A934X2X8</accession>
<gene>
    <name evidence="2" type="ORF">IPF40_02905</name>
</gene>
<evidence type="ECO:0000256" key="1">
    <source>
        <dbReference type="SAM" id="Phobius"/>
    </source>
</evidence>
<reference evidence="2 3" key="1">
    <citation type="submission" date="2020-10" db="EMBL/GenBank/DDBJ databases">
        <title>Connecting structure to function with the recovery of over 1000 high-quality activated sludge metagenome-assembled genomes encoding full-length rRNA genes using long-read sequencing.</title>
        <authorList>
            <person name="Singleton C.M."/>
            <person name="Petriglieri F."/>
            <person name="Kristensen J.M."/>
            <person name="Kirkegaard R.H."/>
            <person name="Michaelsen T.Y."/>
            <person name="Andersen M.H."/>
            <person name="Karst S.M."/>
            <person name="Dueholm M.S."/>
            <person name="Nielsen P.H."/>
            <person name="Albertsen M."/>
        </authorList>
    </citation>
    <scope>NUCLEOTIDE SEQUENCE [LARGE SCALE GENOMIC DNA]</scope>
    <source>
        <strain evidence="2">AalE_18-Q3-R2-46_BAT3C.188</strain>
    </source>
</reference>
<organism evidence="2 3">
    <name type="scientific">Candidatus Phosphoribacter hodrii</name>
    <dbReference type="NCBI Taxonomy" id="2953743"/>
    <lineage>
        <taxon>Bacteria</taxon>
        <taxon>Bacillati</taxon>
        <taxon>Actinomycetota</taxon>
        <taxon>Actinomycetes</taxon>
        <taxon>Micrococcales</taxon>
        <taxon>Dermatophilaceae</taxon>
        <taxon>Candidatus Phosphoribacter</taxon>
    </lineage>
</organism>
<dbReference type="AlphaFoldDB" id="A0A934X2X8"/>